<feature type="chain" id="PRO_5045849948" description="Lipoprotein" evidence="1">
    <location>
        <begin position="19"/>
        <end position="187"/>
    </location>
</feature>
<evidence type="ECO:0000313" key="2">
    <source>
        <dbReference type="EMBL" id="MFC4629925.1"/>
    </source>
</evidence>
<keyword evidence="3" id="KW-1185">Reference proteome</keyword>
<gene>
    <name evidence="2" type="ORF">ACFO6V_16875</name>
</gene>
<protein>
    <recommendedName>
        <fullName evidence="4">Lipoprotein</fullName>
    </recommendedName>
</protein>
<sequence>MRASRTVPALAAALAATALTGCTPDGPTEQAPPLDEALTTYTDLYDDVLAALRETPDARDLTWAESLATYPSVTEQEDGLCYLFVTSANGTGTIDDAQALLASLAAQVDPVLEEHGMEPMSEQQHSEHGGDIWVESVAANGWSVELTGGGQSSPEHQDAVVELSIDGPVATDTCTDATLEQAVADAG</sequence>
<dbReference type="EMBL" id="JBHSFI010000005">
    <property type="protein sequence ID" value="MFC4629925.1"/>
    <property type="molecule type" value="Genomic_DNA"/>
</dbReference>
<name>A0ABV9HK18_9MICO</name>
<reference evidence="3" key="1">
    <citation type="journal article" date="2019" name="Int. J. Syst. Evol. Microbiol.">
        <title>The Global Catalogue of Microorganisms (GCM) 10K type strain sequencing project: providing services to taxonomists for standard genome sequencing and annotation.</title>
        <authorList>
            <consortium name="The Broad Institute Genomics Platform"/>
            <consortium name="The Broad Institute Genome Sequencing Center for Infectious Disease"/>
            <person name="Wu L."/>
            <person name="Ma J."/>
        </authorList>
    </citation>
    <scope>NUCLEOTIDE SEQUENCE [LARGE SCALE GENOMIC DNA]</scope>
    <source>
        <strain evidence="3">CCUG 42722</strain>
    </source>
</reference>
<feature type="signal peptide" evidence="1">
    <location>
        <begin position="1"/>
        <end position="18"/>
    </location>
</feature>
<evidence type="ECO:0000256" key="1">
    <source>
        <dbReference type="SAM" id="SignalP"/>
    </source>
</evidence>
<evidence type="ECO:0008006" key="4">
    <source>
        <dbReference type="Google" id="ProtNLM"/>
    </source>
</evidence>
<dbReference type="RefSeq" id="WP_377137154.1">
    <property type="nucleotide sequence ID" value="NZ_JBHSFI010000005.1"/>
</dbReference>
<proteinExistence type="predicted"/>
<dbReference type="Proteomes" id="UP001596011">
    <property type="component" value="Unassembled WGS sequence"/>
</dbReference>
<organism evidence="2 3">
    <name type="scientific">Promicromonospora alba</name>
    <dbReference type="NCBI Taxonomy" id="1616110"/>
    <lineage>
        <taxon>Bacteria</taxon>
        <taxon>Bacillati</taxon>
        <taxon>Actinomycetota</taxon>
        <taxon>Actinomycetes</taxon>
        <taxon>Micrococcales</taxon>
        <taxon>Promicromonosporaceae</taxon>
        <taxon>Promicromonospora</taxon>
    </lineage>
</organism>
<keyword evidence="1" id="KW-0732">Signal</keyword>
<dbReference type="PROSITE" id="PS51257">
    <property type="entry name" value="PROKAR_LIPOPROTEIN"/>
    <property type="match status" value="1"/>
</dbReference>
<accession>A0ABV9HK18</accession>
<evidence type="ECO:0000313" key="3">
    <source>
        <dbReference type="Proteomes" id="UP001596011"/>
    </source>
</evidence>
<comment type="caution">
    <text evidence="2">The sequence shown here is derived from an EMBL/GenBank/DDBJ whole genome shotgun (WGS) entry which is preliminary data.</text>
</comment>